<gene>
    <name evidence="3" type="ORF">ACFOW3_18400</name>
</gene>
<reference evidence="4" key="1">
    <citation type="journal article" date="2019" name="Int. J. Syst. Evol. Microbiol.">
        <title>The Global Catalogue of Microorganisms (GCM) 10K type strain sequencing project: providing services to taxonomists for standard genome sequencing and annotation.</title>
        <authorList>
            <consortium name="The Broad Institute Genomics Platform"/>
            <consortium name="The Broad Institute Genome Sequencing Center for Infectious Disease"/>
            <person name="Wu L."/>
            <person name="Ma J."/>
        </authorList>
    </citation>
    <scope>NUCLEOTIDE SEQUENCE [LARGE SCALE GENOMIC DNA]</scope>
    <source>
        <strain evidence="4">CCUG 2113</strain>
    </source>
</reference>
<protein>
    <submittedName>
        <fullName evidence="3">DUF3592 domain-containing protein</fullName>
    </submittedName>
</protein>
<comment type="caution">
    <text evidence="3">The sequence shown here is derived from an EMBL/GenBank/DDBJ whole genome shotgun (WGS) entry which is preliminary data.</text>
</comment>
<organism evidence="3 4">
    <name type="scientific">Acidovorax facilis</name>
    <dbReference type="NCBI Taxonomy" id="12917"/>
    <lineage>
        <taxon>Bacteria</taxon>
        <taxon>Pseudomonadati</taxon>
        <taxon>Pseudomonadota</taxon>
        <taxon>Betaproteobacteria</taxon>
        <taxon>Burkholderiales</taxon>
        <taxon>Comamonadaceae</taxon>
        <taxon>Acidovorax</taxon>
    </lineage>
</organism>
<dbReference type="RefSeq" id="WP_055394616.1">
    <property type="nucleotide sequence ID" value="NZ_JAMXAX010000068.1"/>
</dbReference>
<keyword evidence="4" id="KW-1185">Reference proteome</keyword>
<dbReference type="Proteomes" id="UP001595693">
    <property type="component" value="Unassembled WGS sequence"/>
</dbReference>
<feature type="transmembrane region" description="Helical" evidence="1">
    <location>
        <begin position="484"/>
        <end position="504"/>
    </location>
</feature>
<feature type="transmembrane region" description="Helical" evidence="1">
    <location>
        <begin position="249"/>
        <end position="270"/>
    </location>
</feature>
<evidence type="ECO:0000313" key="4">
    <source>
        <dbReference type="Proteomes" id="UP001595693"/>
    </source>
</evidence>
<dbReference type="Pfam" id="PF12158">
    <property type="entry name" value="DUF3592"/>
    <property type="match status" value="1"/>
</dbReference>
<name>A0ABV8DEQ2_9BURK</name>
<accession>A0ABV8DEQ2</accession>
<keyword evidence="1" id="KW-0472">Membrane</keyword>
<keyword evidence="1" id="KW-1133">Transmembrane helix</keyword>
<evidence type="ECO:0000256" key="1">
    <source>
        <dbReference type="SAM" id="Phobius"/>
    </source>
</evidence>
<dbReference type="EMBL" id="JBHSAJ010000055">
    <property type="protein sequence ID" value="MFC3936594.1"/>
    <property type="molecule type" value="Genomic_DNA"/>
</dbReference>
<feature type="transmembrane region" description="Helical" evidence="1">
    <location>
        <begin position="25"/>
        <end position="51"/>
    </location>
</feature>
<sequence length="598" mass="66097">MANQARRRTKGANHQAAASNKSSSWFLMLFALPFSAVGIGMLLLGVLPTLYDWSRMQFWHEVPARVVSAQLNTHRGSKSGSTYSVSAHYRYEVAGVAYDGHRPAINTSADNIGSFHANLASRLESAQRSGTPVPVWVNPSRPQDSVADRSLRLGLLGFQMIFVVLFGGAGVGMLIWGWSLRRSDAHKAERLQTLGGEPWLANRAWADNRIRSSKRWEVWFAWGFAVVWGAIAYPAALSAIPRAWRNENHIVLCVLVLMVAVGLGLLVWAVRATLDARRHGEVRLVMDPFPGAIGGHVGATVDLPGVPYRPDLRFAVTLRCAYHYQTRTGGGDNSSESREQIVWEGEGAAQVQPQGRGSRMAFRLSVPKGLPESEQAVGTNEHHWTVLLESTDPALKFSRRFEVPVYATGAESTWLAHDAAKHLQMQALREAELDAVSDIEPVEGGVRLYQPYGRLWRQNLLWLVMGGAFFGMGMWAGYSGAPALFPVVFGGVGGAMLLWGFYAVSNSLTVQLDREGLRTERRLLGLMLAWQRVPAKDIARLRIKESYTQQSGHQHTTFFRVQVHLRNGKSVTIADSLRGRPVAEQMLARVAKATGYPR</sequence>
<evidence type="ECO:0000313" key="3">
    <source>
        <dbReference type="EMBL" id="MFC3936594.1"/>
    </source>
</evidence>
<evidence type="ECO:0000259" key="2">
    <source>
        <dbReference type="Pfam" id="PF12158"/>
    </source>
</evidence>
<feature type="transmembrane region" description="Helical" evidence="1">
    <location>
        <begin position="218"/>
        <end position="237"/>
    </location>
</feature>
<keyword evidence="1" id="KW-0812">Transmembrane</keyword>
<proteinExistence type="predicted"/>
<dbReference type="InterPro" id="IPR021994">
    <property type="entry name" value="DUF3592"/>
</dbReference>
<feature type="transmembrane region" description="Helical" evidence="1">
    <location>
        <begin position="460"/>
        <end position="478"/>
    </location>
</feature>
<feature type="transmembrane region" description="Helical" evidence="1">
    <location>
        <begin position="156"/>
        <end position="180"/>
    </location>
</feature>
<feature type="domain" description="DUF3592" evidence="2">
    <location>
        <begin position="62"/>
        <end position="150"/>
    </location>
</feature>